<keyword evidence="1" id="KW-0695">RNA-directed DNA polymerase</keyword>
<reference evidence="1" key="1">
    <citation type="submission" date="2018-04" db="EMBL/GenBank/DDBJ databases">
        <title>Transcriptome assembly of Sipha flava.</title>
        <authorList>
            <person name="Scully E.D."/>
            <person name="Geib S.M."/>
            <person name="Palmer N.A."/>
            <person name="Koch K."/>
            <person name="Bradshaw J."/>
            <person name="Heng-Moss T."/>
            <person name="Sarath G."/>
        </authorList>
    </citation>
    <scope>NUCLEOTIDE SEQUENCE</scope>
</reference>
<accession>A0A2S2QST6</accession>
<dbReference type="PANTHER" id="PTHR19446">
    <property type="entry name" value="REVERSE TRANSCRIPTASES"/>
    <property type="match status" value="1"/>
</dbReference>
<gene>
    <name evidence="1" type="ORF">g.141655</name>
</gene>
<dbReference type="EMBL" id="GGMS01011588">
    <property type="protein sequence ID" value="MBY80791.1"/>
    <property type="molecule type" value="Transcribed_RNA"/>
</dbReference>
<evidence type="ECO:0000313" key="1">
    <source>
        <dbReference type="EMBL" id="MBY80791.1"/>
    </source>
</evidence>
<dbReference type="AlphaFoldDB" id="A0A2S2QST6"/>
<keyword evidence="1" id="KW-0548">Nucleotidyltransferase</keyword>
<keyword evidence="1" id="KW-0808">Transferase</keyword>
<organism evidence="1">
    <name type="scientific">Sipha flava</name>
    <name type="common">yellow sugarcane aphid</name>
    <dbReference type="NCBI Taxonomy" id="143950"/>
    <lineage>
        <taxon>Eukaryota</taxon>
        <taxon>Metazoa</taxon>
        <taxon>Ecdysozoa</taxon>
        <taxon>Arthropoda</taxon>
        <taxon>Hexapoda</taxon>
        <taxon>Insecta</taxon>
        <taxon>Pterygota</taxon>
        <taxon>Neoptera</taxon>
        <taxon>Paraneoptera</taxon>
        <taxon>Hemiptera</taxon>
        <taxon>Sternorrhyncha</taxon>
        <taxon>Aphidomorpha</taxon>
        <taxon>Aphidoidea</taxon>
        <taxon>Aphididae</taxon>
        <taxon>Sipha</taxon>
    </lineage>
</organism>
<name>A0A2S2QST6_9HEMI</name>
<dbReference type="GO" id="GO:0003964">
    <property type="term" value="F:RNA-directed DNA polymerase activity"/>
    <property type="evidence" value="ECO:0007669"/>
    <property type="project" value="UniProtKB-KW"/>
</dbReference>
<proteinExistence type="predicted"/>
<protein>
    <submittedName>
        <fullName evidence="1">Putative RNA-directed DNA polymerase</fullName>
    </submittedName>
</protein>
<sequence length="188" mass="21799">MSYPLKNNGNIWCNTEIGKAKIFLTHLTSVFQPHQDINNPKFTEEIQNSLTNPLLVYLSSKAFSPNEILNCKLSFFLRRSPGFDLITAEIARQLPKKAIILLTFIINSILRFPYFPLQWKVSIILLFSKSDKPTEYPSSYRPISLLPFFSKLCEKLKRIMPIINEKQILLDTQFGFRNSHPIIHQITV</sequence>